<accession>A0A0G4H8W4</accession>
<proteinExistence type="predicted"/>
<dbReference type="AlphaFoldDB" id="A0A0G4H8W4"/>
<sequence length="95" mass="10106">MQFEPVLFGGVVVGRLEPKEKLSTLLDFSIASQPNQAPHWAAKQAQPFLNMNANVSQQFPPSASALAHSPPVFFAPAALNGLQGPAPSNVPQNPF</sequence>
<organism evidence="1">
    <name type="scientific">Chromera velia CCMP2878</name>
    <dbReference type="NCBI Taxonomy" id="1169474"/>
    <lineage>
        <taxon>Eukaryota</taxon>
        <taxon>Sar</taxon>
        <taxon>Alveolata</taxon>
        <taxon>Colpodellida</taxon>
        <taxon>Chromeraceae</taxon>
        <taxon>Chromera</taxon>
    </lineage>
</organism>
<name>A0A0G4H8W4_9ALVE</name>
<reference evidence="1" key="1">
    <citation type="submission" date="2014-11" db="EMBL/GenBank/DDBJ databases">
        <authorList>
            <person name="Otto D Thomas"/>
            <person name="Naeem Raeece"/>
        </authorList>
    </citation>
    <scope>NUCLEOTIDE SEQUENCE</scope>
</reference>
<gene>
    <name evidence="1" type="ORF">Cvel_25283</name>
</gene>
<dbReference type="EMBL" id="CDMZ01002029">
    <property type="protein sequence ID" value="CEM40405.1"/>
    <property type="molecule type" value="Genomic_DNA"/>
</dbReference>
<protein>
    <submittedName>
        <fullName evidence="1">Uncharacterized protein</fullName>
    </submittedName>
</protein>
<evidence type="ECO:0000313" key="1">
    <source>
        <dbReference type="EMBL" id="CEM40405.1"/>
    </source>
</evidence>
<dbReference type="VEuPathDB" id="CryptoDB:Cvel_25283"/>